<dbReference type="EMBL" id="HE796898">
    <property type="protein sequence ID" value="CCL98746.1"/>
    <property type="molecule type" value="Genomic_DNA"/>
</dbReference>
<dbReference type="SMART" id="SM00091">
    <property type="entry name" value="PAS"/>
    <property type="match status" value="3"/>
</dbReference>
<dbReference type="PANTHER" id="PTHR47429">
    <property type="entry name" value="PROTEIN TWIN LOV 1"/>
    <property type="match status" value="1"/>
</dbReference>
<dbReference type="Pfam" id="PF08447">
    <property type="entry name" value="PAS_3"/>
    <property type="match status" value="1"/>
</dbReference>
<dbReference type="HOGENOM" id="CLU_007918_0_0_1"/>
<evidence type="ECO:0000313" key="6">
    <source>
        <dbReference type="Proteomes" id="UP000006352"/>
    </source>
</evidence>
<dbReference type="InterPro" id="IPR013655">
    <property type="entry name" value="PAS_fold_3"/>
</dbReference>
<accession>J4I840</accession>
<organism evidence="5 6">
    <name type="scientific">Fibroporia radiculosa</name>
    <dbReference type="NCBI Taxonomy" id="599839"/>
    <lineage>
        <taxon>Eukaryota</taxon>
        <taxon>Fungi</taxon>
        <taxon>Dikarya</taxon>
        <taxon>Basidiomycota</taxon>
        <taxon>Agaricomycotina</taxon>
        <taxon>Agaricomycetes</taxon>
        <taxon>Polyporales</taxon>
        <taxon>Fibroporiaceae</taxon>
        <taxon>Fibroporia</taxon>
    </lineage>
</organism>
<sequence length="881" mass="96607">MPFQRYLEAAPVPGPVLESYNHDPRDVALGVDSSTFSNNVQFQVPTLILGAPTLAPGGGAEVLPPGFLPSTASLTSSWFSDPAHSKYSDNLASGSAAHKYQQYPPHNLHQQGLQLPALSQQLSFSHQYPSSNRSFSSDHTLPQSYRHSYLPASHASSCASLVSVPAPQLPASLSQNPYVPPSLPLPIPSSYGLPVYSTTGFDLLSILSRVASRPDPKIVLGPVDMTCSFVVSDVRRYDSPIVYVSPTFCKLTGYEEHEILGRNCRFLQSPDGRVQRGELRRHTSPEAVMNLKQCLAQGKECQTSIVNYRKGGTAFINLVTVVPITGGVNNGPDEIDDIVYHVGFQVDLTEQPNAILQKLKDGTFLVDYSRKHSFSSPSTGIVRNWRTNSAAMRGVSNELHTLLSDSAFVDSIPIYASTVFPLAPAAGDKPDQYDGNQPLNMMLLESTLDFIHVVSLKGAFLYVAPAVRRVLGYTPEDLVGKSLVDFCHPADVVPLMRELKESSITPGPSSAHVTSSESHGNPRRVDLLFRMSTKAGNMVWVECRGRLHIEPGKGRKAIILSGRIRNIPRLNWSPIARAGGLSVPVPCSGTAAGASTEDDENGEVETEFWGLLSRHGTFLFVSMAVRDVLGWGTGEVIGRTVNDFVCGSSSASQQQSIQEELARVSAADAILDTRSTTCEMKRKDGAQVVVQMILYRSQDSNELISWCDGSSSPYGSHRQNFPSPVVCQIKLCDHSSLTIPRAGYIVHPLGDSVFDELRIARGSSWQYELQQLKYANQRMMEEIATLEQTVTGRTCHSPVLLAQPQPPLHPQLQLSHPILQQSQGSYYSDELQYSSPRVDDRRQHEWRQRSVAYHDGELPLYSINQLPMKRSWDGSDDGGPT</sequence>
<dbReference type="Pfam" id="PF13426">
    <property type="entry name" value="PAS_9"/>
    <property type="match status" value="2"/>
</dbReference>
<dbReference type="SUPFAM" id="SSF55785">
    <property type="entry name" value="PYP-like sensor domain (PAS domain)"/>
    <property type="match status" value="3"/>
</dbReference>
<gene>
    <name evidence="5" type="ORF">FIBRA_00751</name>
</gene>
<keyword evidence="2" id="KW-0288">FMN</keyword>
<protein>
    <recommendedName>
        <fullName evidence="4">PAS domain-containing protein</fullName>
    </recommendedName>
</protein>
<dbReference type="CDD" id="cd00130">
    <property type="entry name" value="PAS"/>
    <property type="match status" value="3"/>
</dbReference>
<proteinExistence type="predicted"/>
<dbReference type="InterPro" id="IPR035965">
    <property type="entry name" value="PAS-like_dom_sf"/>
</dbReference>
<dbReference type="InParanoid" id="J4I840"/>
<dbReference type="PANTHER" id="PTHR47429:SF7">
    <property type="entry name" value="GATA-FACTOR"/>
    <property type="match status" value="1"/>
</dbReference>
<dbReference type="OrthoDB" id="447251at2759"/>
<dbReference type="RefSeq" id="XP_012178029.1">
    <property type="nucleotide sequence ID" value="XM_012322639.1"/>
</dbReference>
<dbReference type="InterPro" id="IPR000014">
    <property type="entry name" value="PAS"/>
</dbReference>
<dbReference type="GO" id="GO:0005634">
    <property type="term" value="C:nucleus"/>
    <property type="evidence" value="ECO:0007669"/>
    <property type="project" value="TreeGrafter"/>
</dbReference>
<evidence type="ECO:0000256" key="3">
    <source>
        <dbReference type="ARBA" id="ARBA00022991"/>
    </source>
</evidence>
<keyword evidence="6" id="KW-1185">Reference proteome</keyword>
<dbReference type="GeneID" id="24093657"/>
<dbReference type="Proteomes" id="UP000006352">
    <property type="component" value="Unassembled WGS sequence"/>
</dbReference>
<name>J4I840_9APHY</name>
<keyword evidence="3" id="KW-0157">Chromophore</keyword>
<keyword evidence="1" id="KW-0285">Flavoprotein</keyword>
<dbReference type="AlphaFoldDB" id="J4I840"/>
<evidence type="ECO:0000313" key="5">
    <source>
        <dbReference type="EMBL" id="CCL98746.1"/>
    </source>
</evidence>
<dbReference type="PROSITE" id="PS50112">
    <property type="entry name" value="PAS"/>
    <property type="match status" value="3"/>
</dbReference>
<dbReference type="STRING" id="599839.J4I840"/>
<feature type="domain" description="PAS" evidence="4">
    <location>
        <begin position="611"/>
        <end position="664"/>
    </location>
</feature>
<feature type="domain" description="PAS" evidence="4">
    <location>
        <begin position="238"/>
        <end position="263"/>
    </location>
</feature>
<feature type="domain" description="PAS" evidence="4">
    <location>
        <begin position="436"/>
        <end position="502"/>
    </location>
</feature>
<dbReference type="Gene3D" id="3.30.450.20">
    <property type="entry name" value="PAS domain"/>
    <property type="match status" value="3"/>
</dbReference>
<evidence type="ECO:0000259" key="4">
    <source>
        <dbReference type="PROSITE" id="PS50112"/>
    </source>
</evidence>
<evidence type="ECO:0000256" key="1">
    <source>
        <dbReference type="ARBA" id="ARBA00022630"/>
    </source>
</evidence>
<evidence type="ECO:0000256" key="2">
    <source>
        <dbReference type="ARBA" id="ARBA00022643"/>
    </source>
</evidence>
<reference evidence="5 6" key="1">
    <citation type="journal article" date="2012" name="Appl. Environ. Microbiol.">
        <title>Short-read sequencing for genomic analysis of the brown rot fungus Fibroporia radiculosa.</title>
        <authorList>
            <person name="Tang J.D."/>
            <person name="Perkins A.D."/>
            <person name="Sonstegard T.S."/>
            <person name="Schroeder S.G."/>
            <person name="Burgess S.C."/>
            <person name="Diehl S.V."/>
        </authorList>
    </citation>
    <scope>NUCLEOTIDE SEQUENCE [LARGE SCALE GENOMIC DNA]</scope>
    <source>
        <strain evidence="5 6">TFFH 294</strain>
    </source>
</reference>
<dbReference type="NCBIfam" id="TIGR00229">
    <property type="entry name" value="sensory_box"/>
    <property type="match status" value="3"/>
</dbReference>